<sequence>MIGLTNANADVCVIGRTNFSTGIGAVSYAACELLSRFFSVSIYPTNSGVVSEDAIYLPNGRRIPVCRDLSKAKVYFYTDVLWNGEHDLHYTLVPRDGLRIAHIAYDSDELPAKWVEILNAAFDVAYFTSHHLEAVAIQSGVKIPVGTLPVGLETEPLLVRPFAQTRDKVVFGSVAAFHQRKGVDVLVEAFLQEFKDEEGVELYLHSNLAIGDVYNKIVEKIKHYEAGNVFISHENLSVAQKTELLEKFDIFVNCSKGEGYSIGPREALSLGKMLVLSDVGPHQDMFDCPGCYAIDTTLPSPARYPEIDNQIFGKQYGVSISDVRVKLREAYDFFKEGHAASTAMARRARAHHFSFDKLAIDYARVVSPDLTKFKSRARGSDFTKVSERCNRVAIERVGAFASKLTSVNRIVLPAHDGGFFSVFNCFMSHLAWDLPEDRCHMVLPDWDVTRLLEKQSNGKLVSFCYGTPRDGNIWLKLFEPLYGLSADAMNDEQFLYERSSLPQTIWNQHREPLLTYTHAYDLYSSASFQSFRRQYHKAFKDHVRLLPSFQKEIDDFGAEHFAGKVMLAAHVKHPSHIIEQPGACIAHGQAFVDAVLGQLDVLGISRDSEEWGVFLATDQDRVVAQFEAAFGDRVSYYDDVRRTRVSEDEYYDSLPEEEKAKEGFQVQHLVAANPDNWSTRMAWEVIRDAMTMARCGHLFHVVSNVSTAVSYMNPDVKLIFVDGSR</sequence>
<keyword evidence="2" id="KW-0808">Transferase</keyword>
<dbReference type="EMBL" id="JAXUBM010000016">
    <property type="protein sequence ID" value="MDZ5739558.1"/>
    <property type="molecule type" value="Genomic_DNA"/>
</dbReference>
<keyword evidence="2" id="KW-0328">Glycosyltransferase</keyword>
<name>A0ABU5L140_9PSED</name>
<dbReference type="Gene3D" id="3.40.50.11350">
    <property type="match status" value="1"/>
</dbReference>
<evidence type="ECO:0000313" key="3">
    <source>
        <dbReference type="Proteomes" id="UP001292116"/>
    </source>
</evidence>
<gene>
    <name evidence="2" type="ORF">SOW75_15320</name>
</gene>
<dbReference type="Gene3D" id="3.40.50.2000">
    <property type="entry name" value="Glycogen Phosphorylase B"/>
    <property type="match status" value="1"/>
</dbReference>
<proteinExistence type="predicted"/>
<reference evidence="2 3" key="1">
    <citation type="submission" date="2023-11" db="EMBL/GenBank/DDBJ databases">
        <title>Draft genomes analysis of Pseudomonas asiatica isolated from milk, feces and farm soil of cows suffering from clinical mastitis.</title>
        <authorList>
            <person name="Rahman T."/>
            <person name="Das Z.C."/>
            <person name="Hoque M.N."/>
        </authorList>
    </citation>
    <scope>NUCLEOTIDE SEQUENCE [LARGE SCALE GENOMIC DNA]</scope>
    <source>
        <strain evidence="2 3">2F2</strain>
    </source>
</reference>
<dbReference type="InterPro" id="IPR001296">
    <property type="entry name" value="Glyco_trans_1"/>
</dbReference>
<dbReference type="PANTHER" id="PTHR46656:SF3">
    <property type="entry name" value="PUTATIVE-RELATED"/>
    <property type="match status" value="1"/>
</dbReference>
<comment type="caution">
    <text evidence="2">The sequence shown here is derived from an EMBL/GenBank/DDBJ whole genome shotgun (WGS) entry which is preliminary data.</text>
</comment>
<organism evidence="2 3">
    <name type="scientific">Pseudomonas asiatica</name>
    <dbReference type="NCBI Taxonomy" id="2219225"/>
    <lineage>
        <taxon>Bacteria</taxon>
        <taxon>Pseudomonadati</taxon>
        <taxon>Pseudomonadota</taxon>
        <taxon>Gammaproteobacteria</taxon>
        <taxon>Pseudomonadales</taxon>
        <taxon>Pseudomonadaceae</taxon>
        <taxon>Pseudomonas</taxon>
    </lineage>
</organism>
<keyword evidence="3" id="KW-1185">Reference proteome</keyword>
<dbReference type="GO" id="GO:0016757">
    <property type="term" value="F:glycosyltransferase activity"/>
    <property type="evidence" value="ECO:0007669"/>
    <property type="project" value="UniProtKB-KW"/>
</dbReference>
<dbReference type="RefSeq" id="WP_322491330.1">
    <property type="nucleotide sequence ID" value="NZ_JAXUBM010000016.1"/>
</dbReference>
<evidence type="ECO:0000259" key="1">
    <source>
        <dbReference type="Pfam" id="PF00534"/>
    </source>
</evidence>
<dbReference type="PANTHER" id="PTHR46656">
    <property type="entry name" value="PUTATIVE-RELATED"/>
    <property type="match status" value="1"/>
</dbReference>
<evidence type="ECO:0000313" key="2">
    <source>
        <dbReference type="EMBL" id="MDZ5739558.1"/>
    </source>
</evidence>
<dbReference type="Pfam" id="PF00534">
    <property type="entry name" value="Glycos_transf_1"/>
    <property type="match status" value="1"/>
</dbReference>
<protein>
    <submittedName>
        <fullName evidence="2">Glycosyltransferase</fullName>
        <ecNumber evidence="2">2.4.-.-</ecNumber>
    </submittedName>
</protein>
<accession>A0ABU5L140</accession>
<dbReference type="SUPFAM" id="SSF53756">
    <property type="entry name" value="UDP-Glycosyltransferase/glycogen phosphorylase"/>
    <property type="match status" value="1"/>
</dbReference>
<dbReference type="Proteomes" id="UP001292116">
    <property type="component" value="Unassembled WGS sequence"/>
</dbReference>
<dbReference type="EC" id="2.4.-.-" evidence="2"/>
<feature type="domain" description="Glycosyl transferase family 1" evidence="1">
    <location>
        <begin position="167"/>
        <end position="286"/>
    </location>
</feature>